<dbReference type="EMBL" id="JAMRYU010000005">
    <property type="protein sequence ID" value="MDC4239722.1"/>
    <property type="molecule type" value="Genomic_DNA"/>
</dbReference>
<dbReference type="EC" id="3.4.11.-" evidence="9"/>
<feature type="binding site" evidence="8">
    <location>
        <position position="223"/>
    </location>
    <ligand>
        <name>Zn(2+)</name>
        <dbReference type="ChEBI" id="CHEBI:29105"/>
        <label>1</label>
    </ligand>
</feature>
<evidence type="ECO:0000256" key="2">
    <source>
        <dbReference type="ARBA" id="ARBA00022438"/>
    </source>
</evidence>
<comment type="similarity">
    <text evidence="1 6">Belongs to the peptidase M42 family.</text>
</comment>
<dbReference type="PANTHER" id="PTHR32481:SF0">
    <property type="entry name" value="AMINOPEPTIDASE YPDE-RELATED"/>
    <property type="match status" value="1"/>
</dbReference>
<keyword evidence="10" id="KW-1185">Reference proteome</keyword>
<reference evidence="9" key="1">
    <citation type="submission" date="2022-05" db="EMBL/GenBank/DDBJ databases">
        <title>Draft genome sequence of Clostridium tertium strain CP3 isolated from Peru.</title>
        <authorList>
            <person name="Hurtado R."/>
            <person name="Lima L."/>
            <person name="Sousa T."/>
            <person name="Jaiswal A.K."/>
            <person name="Tiwari S."/>
            <person name="Maturrano L."/>
            <person name="Brenig B."/>
            <person name="Azevedo V."/>
        </authorList>
    </citation>
    <scope>NUCLEOTIDE SEQUENCE</scope>
    <source>
        <strain evidence="9">CP3</strain>
    </source>
</reference>
<evidence type="ECO:0000256" key="6">
    <source>
        <dbReference type="PIRNR" id="PIRNR001123"/>
    </source>
</evidence>
<dbReference type="GO" id="GO:0006508">
    <property type="term" value="P:proteolysis"/>
    <property type="evidence" value="ECO:0007669"/>
    <property type="project" value="UniProtKB-KW"/>
</dbReference>
<dbReference type="Proteomes" id="UP001141183">
    <property type="component" value="Unassembled WGS sequence"/>
</dbReference>
<evidence type="ECO:0000256" key="1">
    <source>
        <dbReference type="ARBA" id="ARBA00006272"/>
    </source>
</evidence>
<comment type="cofactor">
    <cofactor evidence="8">
        <name>a divalent metal cation</name>
        <dbReference type="ChEBI" id="CHEBI:60240"/>
    </cofactor>
    <text evidence="8">Binds 2 divalent metal cations per subunit.</text>
</comment>
<keyword evidence="5 9" id="KW-0378">Hydrolase</keyword>
<dbReference type="InterPro" id="IPR008007">
    <property type="entry name" value="Peptidase_M42"/>
</dbReference>
<evidence type="ECO:0000313" key="10">
    <source>
        <dbReference type="Proteomes" id="UP001141183"/>
    </source>
</evidence>
<evidence type="ECO:0000256" key="3">
    <source>
        <dbReference type="ARBA" id="ARBA00022670"/>
    </source>
</evidence>
<feature type="binding site" evidence="8">
    <location>
        <position position="168"/>
    </location>
    <ligand>
        <name>Zn(2+)</name>
        <dbReference type="ChEBI" id="CHEBI:29105"/>
        <label>1</label>
    </ligand>
</feature>
<keyword evidence="3" id="KW-0645">Protease</keyword>
<organism evidence="9 10">
    <name type="scientific">Clostridium tertium</name>
    <dbReference type="NCBI Taxonomy" id="1559"/>
    <lineage>
        <taxon>Bacteria</taxon>
        <taxon>Bacillati</taxon>
        <taxon>Bacillota</taxon>
        <taxon>Clostridia</taxon>
        <taxon>Eubacteriales</taxon>
        <taxon>Clostridiaceae</taxon>
        <taxon>Clostridium</taxon>
    </lineage>
</organism>
<sequence length="346" mass="38609">MNIAYLKKLSNSDSIASNEAEVRNVMLEELKDYADEISYDNLGSIIFKKEGNINGPKIMICSHIDEVGFMVRSISSQGQIMLMEVGGVKQLSKFMQKVRITTNEGHKVNGILNANYDNGVATKVYVDIGATSYEEVLKLGIEVGDMVTFTTEFEELDIDNTICGKAFDDRLGCFIIGEVLKKLKNEVHPNTVYFVGTSSEEVGIRGAKTATYKINPDIILPIDVACFSDEFIRDHTNNRQISKGMMLTNFDKTLVPNRKLINFIKKSARNLNKELQLDMFTTGGTDGGEAHKVYSGKPVAVSCIPVRYGHCGYSIANKNDIQDAIDIFVEIIKNFDEKAYEETIKF</sequence>
<dbReference type="Pfam" id="PF05343">
    <property type="entry name" value="Peptidase_M42"/>
    <property type="match status" value="1"/>
</dbReference>
<feature type="binding site" evidence="8">
    <location>
        <position position="201"/>
    </location>
    <ligand>
        <name>Zn(2+)</name>
        <dbReference type="ChEBI" id="CHEBI:29105"/>
        <label>2</label>
    </ligand>
</feature>
<dbReference type="AlphaFoldDB" id="A0A9X4B0H7"/>
<dbReference type="GO" id="GO:0004177">
    <property type="term" value="F:aminopeptidase activity"/>
    <property type="evidence" value="ECO:0007669"/>
    <property type="project" value="UniProtKB-UniRule"/>
</dbReference>
<dbReference type="InterPro" id="IPR023367">
    <property type="entry name" value="Peptidase_M42_dom2"/>
</dbReference>
<comment type="caution">
    <text evidence="9">The sequence shown here is derived from an EMBL/GenBank/DDBJ whole genome shotgun (WGS) entry which is preliminary data.</text>
</comment>
<evidence type="ECO:0000256" key="5">
    <source>
        <dbReference type="ARBA" id="ARBA00022801"/>
    </source>
</evidence>
<dbReference type="PIRSF" id="PIRSF001123">
    <property type="entry name" value="PepA_GA"/>
    <property type="match status" value="1"/>
</dbReference>
<feature type="binding site" evidence="8">
    <location>
        <position position="168"/>
    </location>
    <ligand>
        <name>Zn(2+)</name>
        <dbReference type="ChEBI" id="CHEBI:29105"/>
        <label>2</label>
    </ligand>
</feature>
<proteinExistence type="inferred from homology"/>
<dbReference type="PANTHER" id="PTHR32481">
    <property type="entry name" value="AMINOPEPTIDASE"/>
    <property type="match status" value="1"/>
</dbReference>
<dbReference type="NCBIfam" id="NF007421">
    <property type="entry name" value="PRK09961.1"/>
    <property type="match status" value="1"/>
</dbReference>
<dbReference type="Gene3D" id="2.40.30.40">
    <property type="entry name" value="Peptidase M42, domain 2"/>
    <property type="match status" value="1"/>
</dbReference>
<dbReference type="InterPro" id="IPR051464">
    <property type="entry name" value="Peptidase_M42_aminopept"/>
</dbReference>
<gene>
    <name evidence="9" type="primary">ypdE</name>
    <name evidence="9" type="ORF">NE398_06045</name>
</gene>
<dbReference type="Gene3D" id="3.40.630.10">
    <property type="entry name" value="Zn peptidases"/>
    <property type="match status" value="1"/>
</dbReference>
<name>A0A9X4B0H7_9CLOT</name>
<dbReference type="SUPFAM" id="SSF53187">
    <property type="entry name" value="Zn-dependent exopeptidases"/>
    <property type="match status" value="1"/>
</dbReference>
<evidence type="ECO:0000256" key="4">
    <source>
        <dbReference type="ARBA" id="ARBA00022723"/>
    </source>
</evidence>
<feature type="binding site" evidence="8">
    <location>
        <position position="310"/>
    </location>
    <ligand>
        <name>Zn(2+)</name>
        <dbReference type="ChEBI" id="CHEBI:29105"/>
        <label>2</label>
    </ligand>
</feature>
<dbReference type="SUPFAM" id="SSF101821">
    <property type="entry name" value="Aminopeptidase/glucanase lid domain"/>
    <property type="match status" value="1"/>
</dbReference>
<dbReference type="RefSeq" id="WP_097034366.1">
    <property type="nucleotide sequence ID" value="NZ_JADPEJ010000007.1"/>
</dbReference>
<keyword evidence="2 9" id="KW-0031">Aminopeptidase</keyword>
<evidence type="ECO:0000313" key="9">
    <source>
        <dbReference type="EMBL" id="MDC4239722.1"/>
    </source>
</evidence>
<dbReference type="GO" id="GO:0046872">
    <property type="term" value="F:metal ion binding"/>
    <property type="evidence" value="ECO:0007669"/>
    <property type="project" value="UniProtKB-UniRule"/>
</dbReference>
<evidence type="ECO:0000256" key="7">
    <source>
        <dbReference type="PIRSR" id="PIRSR001123-1"/>
    </source>
</evidence>
<evidence type="ECO:0000256" key="8">
    <source>
        <dbReference type="PIRSR" id="PIRSR001123-2"/>
    </source>
</evidence>
<keyword evidence="4 8" id="KW-0479">Metal-binding</keyword>
<protein>
    <submittedName>
        <fullName evidence="9">Aminopeptidase</fullName>
        <ecNumber evidence="9">3.4.11.-</ecNumber>
    </submittedName>
</protein>
<feature type="active site" description="Proton acceptor" evidence="7">
    <location>
        <position position="200"/>
    </location>
</feature>
<feature type="binding site" evidence="8">
    <location>
        <position position="63"/>
    </location>
    <ligand>
        <name>Zn(2+)</name>
        <dbReference type="ChEBI" id="CHEBI:29105"/>
        <label>1</label>
    </ligand>
</feature>
<accession>A0A9X4B0H7</accession>